<dbReference type="InterPro" id="IPR001123">
    <property type="entry name" value="LeuE-type"/>
</dbReference>
<evidence type="ECO:0000256" key="1">
    <source>
        <dbReference type="ARBA" id="ARBA00004651"/>
    </source>
</evidence>
<evidence type="ECO:0000256" key="5">
    <source>
        <dbReference type="ARBA" id="ARBA00023136"/>
    </source>
</evidence>
<comment type="subcellular location">
    <subcellularLocation>
        <location evidence="1">Cell membrane</location>
        <topology evidence="1">Multi-pass membrane protein</topology>
    </subcellularLocation>
</comment>
<keyword evidence="4 6" id="KW-1133">Transmembrane helix</keyword>
<evidence type="ECO:0000313" key="8">
    <source>
        <dbReference type="Proteomes" id="UP000051063"/>
    </source>
</evidence>
<proteinExistence type="predicted"/>
<dbReference type="EMBL" id="LJJB01000013">
    <property type="protein sequence ID" value="KQL44290.1"/>
    <property type="molecule type" value="Genomic_DNA"/>
</dbReference>
<keyword evidence="2" id="KW-1003">Cell membrane</keyword>
<comment type="caution">
    <text evidence="7">The sequence shown here is derived from an EMBL/GenBank/DDBJ whole genome shotgun (WGS) entry which is preliminary data.</text>
</comment>
<reference evidence="7 8" key="1">
    <citation type="submission" date="2015-09" db="EMBL/GenBank/DDBJ databases">
        <title>Genome sequencing project for genomic taxonomy and phylogenomics of Bacillus-like bacteria.</title>
        <authorList>
            <person name="Liu B."/>
            <person name="Wang J."/>
            <person name="Zhu Y."/>
            <person name="Liu G."/>
            <person name="Chen Q."/>
            <person name="Chen Z."/>
            <person name="Lan J."/>
            <person name="Che J."/>
            <person name="Ge C."/>
            <person name="Shi H."/>
            <person name="Pan Z."/>
            <person name="Liu X."/>
        </authorList>
    </citation>
    <scope>NUCLEOTIDE SEQUENCE [LARGE SCALE GENOMIC DNA]</scope>
    <source>
        <strain evidence="7 8">DSM 8552</strain>
    </source>
</reference>
<keyword evidence="3 6" id="KW-0812">Transmembrane</keyword>
<feature type="transmembrane region" description="Helical" evidence="6">
    <location>
        <begin position="149"/>
        <end position="174"/>
    </location>
</feature>
<gene>
    <name evidence="7" type="ORF">AN963_23050</name>
</gene>
<dbReference type="Proteomes" id="UP000051063">
    <property type="component" value="Unassembled WGS sequence"/>
</dbReference>
<feature type="transmembrane region" description="Helical" evidence="6">
    <location>
        <begin position="6"/>
        <end position="28"/>
    </location>
</feature>
<dbReference type="PANTHER" id="PTHR30086:SF20">
    <property type="entry name" value="ARGININE EXPORTER PROTEIN ARGO-RELATED"/>
    <property type="match status" value="1"/>
</dbReference>
<accession>A0ABR5N1D1</accession>
<dbReference type="Pfam" id="PF01810">
    <property type="entry name" value="LysE"/>
    <property type="match status" value="1"/>
</dbReference>
<dbReference type="PIRSF" id="PIRSF006324">
    <property type="entry name" value="LeuE"/>
    <property type="match status" value="1"/>
</dbReference>
<evidence type="ECO:0000256" key="2">
    <source>
        <dbReference type="ARBA" id="ARBA00022475"/>
    </source>
</evidence>
<feature type="transmembrane region" description="Helical" evidence="6">
    <location>
        <begin position="40"/>
        <end position="64"/>
    </location>
</feature>
<organism evidence="7 8">
    <name type="scientific">Brevibacillus choshinensis</name>
    <dbReference type="NCBI Taxonomy" id="54911"/>
    <lineage>
        <taxon>Bacteria</taxon>
        <taxon>Bacillati</taxon>
        <taxon>Bacillota</taxon>
        <taxon>Bacilli</taxon>
        <taxon>Bacillales</taxon>
        <taxon>Paenibacillaceae</taxon>
        <taxon>Brevibacillus</taxon>
    </lineage>
</organism>
<keyword evidence="5 6" id="KW-0472">Membrane</keyword>
<feature type="transmembrane region" description="Helical" evidence="6">
    <location>
        <begin position="116"/>
        <end position="137"/>
    </location>
</feature>
<evidence type="ECO:0000313" key="7">
    <source>
        <dbReference type="EMBL" id="KQL44290.1"/>
    </source>
</evidence>
<dbReference type="RefSeq" id="WP_055746881.1">
    <property type="nucleotide sequence ID" value="NZ_LJJB01000013.1"/>
</dbReference>
<evidence type="ECO:0000256" key="4">
    <source>
        <dbReference type="ARBA" id="ARBA00022989"/>
    </source>
</evidence>
<name>A0ABR5N1D1_BRECH</name>
<keyword evidence="8" id="KW-1185">Reference proteome</keyword>
<dbReference type="PANTHER" id="PTHR30086">
    <property type="entry name" value="ARGININE EXPORTER PROTEIN ARGO"/>
    <property type="match status" value="1"/>
</dbReference>
<evidence type="ECO:0000256" key="3">
    <source>
        <dbReference type="ARBA" id="ARBA00022692"/>
    </source>
</evidence>
<sequence length="207" mass="21990">MDLTLLLSFLAVSVLLTLTPGPDILFVIAQSISNGRKAGIATAMGLTTGLIAHTTAAALGITAILYNSAFAFQLVKYAGALYLLYLAYQAIKEGATPLTTAAPEIKSPLRLYRTGILMNVLNPKVSLFFLAFLPQFITPGTGNEPLQMMILGVIFMIQTIILFSAVAVFAGIFGQKLLGRASVGKYVNYGKAILYAGIGIRIALAEK</sequence>
<protein>
    <submittedName>
        <fullName evidence="7">Threonine transporter RhtB</fullName>
    </submittedName>
</protein>
<evidence type="ECO:0000256" key="6">
    <source>
        <dbReference type="SAM" id="Phobius"/>
    </source>
</evidence>
<feature type="transmembrane region" description="Helical" evidence="6">
    <location>
        <begin position="186"/>
        <end position="204"/>
    </location>
</feature>